<keyword evidence="5" id="KW-1185">Reference proteome</keyword>
<dbReference type="RefSeq" id="WP_145430630.1">
    <property type="nucleotide sequence ID" value="NZ_CP036339.1"/>
</dbReference>
<dbReference type="PANTHER" id="PTHR42693:SF53">
    <property type="entry name" value="ENDO-4-O-SULFATASE"/>
    <property type="match status" value="1"/>
</dbReference>
<dbReference type="Proteomes" id="UP000317909">
    <property type="component" value="Chromosome"/>
</dbReference>
<evidence type="ECO:0000259" key="3">
    <source>
        <dbReference type="Pfam" id="PF00884"/>
    </source>
</evidence>
<gene>
    <name evidence="4" type="ORF">I41_05560</name>
</gene>
<dbReference type="KEGG" id="llh:I41_05560"/>
<evidence type="ECO:0000256" key="1">
    <source>
        <dbReference type="ARBA" id="ARBA00008779"/>
    </source>
</evidence>
<dbReference type="OrthoDB" id="9763613at2"/>
<feature type="domain" description="Sulfatase N-terminal" evidence="3">
    <location>
        <begin position="112"/>
        <end position="298"/>
    </location>
</feature>
<feature type="domain" description="Sulfatase N-terminal" evidence="3">
    <location>
        <begin position="18"/>
        <end position="108"/>
    </location>
</feature>
<evidence type="ECO:0000313" key="5">
    <source>
        <dbReference type="Proteomes" id="UP000317909"/>
    </source>
</evidence>
<keyword evidence="2 4" id="KW-0378">Hydrolase</keyword>
<proteinExistence type="inferred from homology"/>
<dbReference type="PANTHER" id="PTHR42693">
    <property type="entry name" value="ARYLSULFATASE FAMILY MEMBER"/>
    <property type="match status" value="1"/>
</dbReference>
<dbReference type="CDD" id="cd16027">
    <property type="entry name" value="SGSH"/>
    <property type="match status" value="1"/>
</dbReference>
<sequence>MSCILPALATTAHAADRPNILWLSTEDMSPNLGCYGDQQARTPHIDQLAAEGIRYANAFVPSPVCATCRSSIITGVYSAALGTHHMRSRVKIPGEIHCFPQYLRQAGYYCANNEKEDYNFKTPPGAWDESSASATWQKRPAPETPFFAVFNFTGTHESSIRGDEPKYSQTIKQLSPDQLHDPAKLTLPPYYPDTPKVRAHWARYYNVVSALDLWVAERLTELEEAGVADETIVFFWSDHGAGIPRHKRWLYDSGMRVPLIVYVPAKWCHLVPCTPGEVRDHLVSLVDLGPTVLNLAGVKIPTYMQGQPFLGPNLPEPRQYVYGARDRMDESYDMFRAVSDGRFKYIRNYMPQRPYAQSQSYGDNSDIMREWRRLSAANQLNAEQALFMQESKPIEELYDTKADPHELRNLAADDQSAATRGRLSAALDAWMLSIRDLGVVPEAMLERAVPRNGTRYKLFREANGEAQYARFAEAAKRRHAPPTLPSGKGAGPDAVDGAPAIDDAIRVFSAEQTLNDKAADSSARDQALATLVEIFDRGQDRWDQIAAANVLDLHVARTPHAAEVGRITQRLKRQLRKAGGQGPEFNSLQPWLNRFGERFPVSVPATTAPE</sequence>
<organism evidence="4 5">
    <name type="scientific">Lacipirellula limnantheis</name>
    <dbReference type="NCBI Taxonomy" id="2528024"/>
    <lineage>
        <taxon>Bacteria</taxon>
        <taxon>Pseudomonadati</taxon>
        <taxon>Planctomycetota</taxon>
        <taxon>Planctomycetia</taxon>
        <taxon>Pirellulales</taxon>
        <taxon>Lacipirellulaceae</taxon>
        <taxon>Lacipirellula</taxon>
    </lineage>
</organism>
<dbReference type="Pfam" id="PF00884">
    <property type="entry name" value="Sulfatase"/>
    <property type="match status" value="2"/>
</dbReference>
<accession>A0A517TSQ6</accession>
<dbReference type="InterPro" id="IPR000917">
    <property type="entry name" value="Sulfatase_N"/>
</dbReference>
<protein>
    <submittedName>
        <fullName evidence="4">Arylsulfatase</fullName>
        <ecNumber evidence="4">3.1.6.1</ecNumber>
    </submittedName>
</protein>
<dbReference type="InterPro" id="IPR050738">
    <property type="entry name" value="Sulfatase"/>
</dbReference>
<comment type="similarity">
    <text evidence="1">Belongs to the sulfatase family.</text>
</comment>
<dbReference type="GO" id="GO:0004065">
    <property type="term" value="F:arylsulfatase activity"/>
    <property type="evidence" value="ECO:0007669"/>
    <property type="project" value="UniProtKB-EC"/>
</dbReference>
<dbReference type="SUPFAM" id="SSF53649">
    <property type="entry name" value="Alkaline phosphatase-like"/>
    <property type="match status" value="1"/>
</dbReference>
<evidence type="ECO:0000313" key="4">
    <source>
        <dbReference type="EMBL" id="QDT71399.1"/>
    </source>
</evidence>
<dbReference type="EC" id="3.1.6.1" evidence="4"/>
<dbReference type="EMBL" id="CP036339">
    <property type="protein sequence ID" value="QDT71399.1"/>
    <property type="molecule type" value="Genomic_DNA"/>
</dbReference>
<reference evidence="4 5" key="1">
    <citation type="submission" date="2019-02" db="EMBL/GenBank/DDBJ databases">
        <title>Deep-cultivation of Planctomycetes and their phenomic and genomic characterization uncovers novel biology.</title>
        <authorList>
            <person name="Wiegand S."/>
            <person name="Jogler M."/>
            <person name="Boedeker C."/>
            <person name="Pinto D."/>
            <person name="Vollmers J."/>
            <person name="Rivas-Marin E."/>
            <person name="Kohn T."/>
            <person name="Peeters S.H."/>
            <person name="Heuer A."/>
            <person name="Rast P."/>
            <person name="Oberbeckmann S."/>
            <person name="Bunk B."/>
            <person name="Jeske O."/>
            <person name="Meyerdierks A."/>
            <person name="Storesund J.E."/>
            <person name="Kallscheuer N."/>
            <person name="Luecker S."/>
            <person name="Lage O.M."/>
            <person name="Pohl T."/>
            <person name="Merkel B.J."/>
            <person name="Hornburger P."/>
            <person name="Mueller R.-W."/>
            <person name="Bruemmer F."/>
            <person name="Labrenz M."/>
            <person name="Spormann A.M."/>
            <person name="Op den Camp H."/>
            <person name="Overmann J."/>
            <person name="Amann R."/>
            <person name="Jetten M.S.M."/>
            <person name="Mascher T."/>
            <person name="Medema M.H."/>
            <person name="Devos D.P."/>
            <person name="Kaster A.-K."/>
            <person name="Ovreas L."/>
            <person name="Rohde M."/>
            <person name="Galperin M.Y."/>
            <person name="Jogler C."/>
        </authorList>
    </citation>
    <scope>NUCLEOTIDE SEQUENCE [LARGE SCALE GENOMIC DNA]</scope>
    <source>
        <strain evidence="4 5">I41</strain>
    </source>
</reference>
<evidence type="ECO:0000256" key="2">
    <source>
        <dbReference type="ARBA" id="ARBA00022801"/>
    </source>
</evidence>
<name>A0A517TSQ6_9BACT</name>
<dbReference type="InterPro" id="IPR017850">
    <property type="entry name" value="Alkaline_phosphatase_core_sf"/>
</dbReference>
<dbReference type="Gene3D" id="3.40.720.10">
    <property type="entry name" value="Alkaline Phosphatase, subunit A"/>
    <property type="match status" value="1"/>
</dbReference>
<dbReference type="AlphaFoldDB" id="A0A517TSQ6"/>